<dbReference type="EMBL" id="DRWR01000113">
    <property type="protein sequence ID" value="HHQ16495.1"/>
    <property type="molecule type" value="Genomic_DNA"/>
</dbReference>
<name>A0A7V5XHE3_9BACT</name>
<reference evidence="1" key="1">
    <citation type="journal article" date="2020" name="mSystems">
        <title>Genome- and Community-Level Interaction Insights into Carbon Utilization and Element Cycling Functions of Hydrothermarchaeota in Hydrothermal Sediment.</title>
        <authorList>
            <person name="Zhou Z."/>
            <person name="Liu Y."/>
            <person name="Xu W."/>
            <person name="Pan J."/>
            <person name="Luo Z.H."/>
            <person name="Li M."/>
        </authorList>
    </citation>
    <scope>NUCLEOTIDE SEQUENCE [LARGE SCALE GENOMIC DNA]</scope>
    <source>
        <strain evidence="1">SpSt-106</strain>
    </source>
</reference>
<sequence>MNLEYQDYLIHKPLSLIYWNLNSTFDVLENYFSKDFEIREIKTLDDLSYWCKVAEVKVVILGVKDLEEVKEVIKFLNEKLPIYKRREIFLIYVLPKAKTLEPKETFLLSANLVVSEEHLSDFEKIYEKAFQYWSDLYKNFKLVYENFKKEF</sequence>
<accession>A0A7V5XHE3</accession>
<comment type="caution">
    <text evidence="1">The sequence shown here is derived from an EMBL/GenBank/DDBJ whole genome shotgun (WGS) entry which is preliminary data.</text>
</comment>
<protein>
    <submittedName>
        <fullName evidence="1">Uncharacterized protein</fullName>
    </submittedName>
</protein>
<gene>
    <name evidence="1" type="ORF">ENM15_06760</name>
</gene>
<dbReference type="AlphaFoldDB" id="A0A7V5XHE3"/>
<organism evidence="1">
    <name type="scientific">Thermodesulfobacterium geofontis</name>
    <dbReference type="NCBI Taxonomy" id="1295609"/>
    <lineage>
        <taxon>Bacteria</taxon>
        <taxon>Pseudomonadati</taxon>
        <taxon>Thermodesulfobacteriota</taxon>
        <taxon>Thermodesulfobacteria</taxon>
        <taxon>Thermodesulfobacteriales</taxon>
        <taxon>Thermodesulfobacteriaceae</taxon>
        <taxon>Thermodesulfobacterium</taxon>
    </lineage>
</organism>
<proteinExistence type="predicted"/>
<evidence type="ECO:0000313" key="1">
    <source>
        <dbReference type="EMBL" id="HHQ16495.1"/>
    </source>
</evidence>